<dbReference type="eggNOG" id="KOG0917">
    <property type="taxonomic scope" value="Eukaryota"/>
</dbReference>
<dbReference type="InterPro" id="IPR039431">
    <property type="entry name" value="Vta1/CALS_N"/>
</dbReference>
<dbReference type="OMA" id="HRIYIEN"/>
<evidence type="ECO:0000313" key="14">
    <source>
        <dbReference type="Proteomes" id="UP000030693"/>
    </source>
</evidence>
<dbReference type="Gene3D" id="1.25.40.270">
    <property type="entry name" value="Vacuolar protein sorting-associated protein vta1"/>
    <property type="match status" value="1"/>
</dbReference>
<protein>
    <recommendedName>
        <fullName evidence="15">Vta1/callose synthase N-terminal domain-containing protein</fullName>
    </recommendedName>
</protein>
<evidence type="ECO:0000256" key="1">
    <source>
        <dbReference type="ARBA" id="ARBA00004481"/>
    </source>
</evidence>
<evidence type="ECO:0000256" key="3">
    <source>
        <dbReference type="ARBA" id="ARBA00007895"/>
    </source>
</evidence>
<evidence type="ECO:0000256" key="2">
    <source>
        <dbReference type="ARBA" id="ARBA00004496"/>
    </source>
</evidence>
<evidence type="ECO:0000256" key="8">
    <source>
        <dbReference type="ARBA" id="ARBA00023136"/>
    </source>
</evidence>
<dbReference type="Pfam" id="PF18097">
    <property type="entry name" value="Vta1_C"/>
    <property type="match status" value="1"/>
</dbReference>
<keyword evidence="14" id="KW-1185">Reference proteome</keyword>
<reference evidence="13" key="1">
    <citation type="submission" date="2013-04" db="EMBL/GenBank/DDBJ databases">
        <title>The Genome Sequence of Fonticula alba ATCC 38817.</title>
        <authorList>
            <consortium name="The Broad Institute Genomics Platform"/>
            <person name="Russ C."/>
            <person name="Cuomo C."/>
            <person name="Burger G."/>
            <person name="Gray M.W."/>
            <person name="Holland P.W.H."/>
            <person name="King N."/>
            <person name="Lang F.B.F."/>
            <person name="Roger A.J."/>
            <person name="Ruiz-Trillo I."/>
            <person name="Brown M."/>
            <person name="Walker B."/>
            <person name="Young S."/>
            <person name="Zeng Q."/>
            <person name="Gargeya S."/>
            <person name="Fitzgerald M."/>
            <person name="Haas B."/>
            <person name="Abouelleil A."/>
            <person name="Allen A.W."/>
            <person name="Alvarado L."/>
            <person name="Arachchi H.M."/>
            <person name="Berlin A.M."/>
            <person name="Chapman S.B."/>
            <person name="Gainer-Dewar J."/>
            <person name="Goldberg J."/>
            <person name="Griggs A."/>
            <person name="Gujja S."/>
            <person name="Hansen M."/>
            <person name="Howarth C."/>
            <person name="Imamovic A."/>
            <person name="Ireland A."/>
            <person name="Larimer J."/>
            <person name="McCowan C."/>
            <person name="Murphy C."/>
            <person name="Pearson M."/>
            <person name="Poon T.W."/>
            <person name="Priest M."/>
            <person name="Roberts A."/>
            <person name="Saif S."/>
            <person name="Shea T."/>
            <person name="Sisk P."/>
            <person name="Sykes S."/>
            <person name="Wortman J."/>
            <person name="Nusbaum C."/>
            <person name="Birren B."/>
        </authorList>
    </citation>
    <scope>NUCLEOTIDE SEQUENCE [LARGE SCALE GENOMIC DNA]</scope>
    <source>
        <strain evidence="13">ATCC 38817</strain>
    </source>
</reference>
<feature type="compositionally biased region" description="Polar residues" evidence="10">
    <location>
        <begin position="239"/>
        <end position="249"/>
    </location>
</feature>
<dbReference type="Gene3D" id="1.20.5.420">
    <property type="entry name" value="Immunoglobulin FC, subunit C"/>
    <property type="match status" value="1"/>
</dbReference>
<dbReference type="InterPro" id="IPR041212">
    <property type="entry name" value="Vta1_C"/>
</dbReference>
<sequence length="437" mass="47642">MEPFNHDIPLGLKSITTYVQRAREVQDIDPIVSYYAFLCAVENGVKQMSTLPPPEKSASQPFLLQLLGHVEKMKPTVEMRPDFADLHSSRKRVENMAARVFLAADDEDRKGTPAMKTSQNFLVAACFFEVLNSMPVPSGSPPDGSPAGMPREDIDNKIKYAKWRAVEISRAIRENRLPSPPTSFDKQDPAAGSPTSPAMAATQWDAPRGDNSFPGSASMTQHQHQHQHHAMDTDPIPTPSLSASTSPNNFHGEYAGGAGHHQQHQGFGGHSHGHLAPHPGYGGPGSGGGSPSGSPSPHDPRSDYHQPPPPAQQQQQQHHHHHHSRHQQHQSPTARSPTLSGRTATSVPDAFRDEPVGRSPVIMSKNFLDEEDDFSDDDDPADMYDPATLAGIERLARHAASAVQYADIPTARARLEEALRMVATAEQQARAAAARRR</sequence>
<evidence type="ECO:0000256" key="4">
    <source>
        <dbReference type="ARBA" id="ARBA00022448"/>
    </source>
</evidence>
<dbReference type="Proteomes" id="UP000030693">
    <property type="component" value="Unassembled WGS sequence"/>
</dbReference>
<proteinExistence type="inferred from homology"/>
<evidence type="ECO:0000256" key="6">
    <source>
        <dbReference type="ARBA" id="ARBA00022753"/>
    </source>
</evidence>
<dbReference type="GO" id="GO:0015031">
    <property type="term" value="P:protein transport"/>
    <property type="evidence" value="ECO:0007669"/>
    <property type="project" value="UniProtKB-KW"/>
</dbReference>
<organism evidence="13">
    <name type="scientific">Fonticula alba</name>
    <name type="common">Slime mold</name>
    <dbReference type="NCBI Taxonomy" id="691883"/>
    <lineage>
        <taxon>Eukaryota</taxon>
        <taxon>Rotosphaerida</taxon>
        <taxon>Fonticulaceae</taxon>
        <taxon>Fonticula</taxon>
    </lineage>
</organism>
<evidence type="ECO:0000256" key="5">
    <source>
        <dbReference type="ARBA" id="ARBA00022490"/>
    </source>
</evidence>
<feature type="domain" description="Vta1/callose synthase N-terminal" evidence="11">
    <location>
        <begin position="14"/>
        <end position="174"/>
    </location>
</feature>
<keyword evidence="6" id="KW-0967">Endosome</keyword>
<dbReference type="GeneID" id="20528777"/>
<keyword evidence="5" id="KW-0963">Cytoplasm</keyword>
<dbReference type="PANTHER" id="PTHR46009:SF1">
    <property type="entry name" value="VACUOLAR PROTEIN SORTING-ASSOCIATED PROTEIN VTA1 HOMOLOG"/>
    <property type="match status" value="1"/>
</dbReference>
<dbReference type="GO" id="GO:0005771">
    <property type="term" value="C:multivesicular body"/>
    <property type="evidence" value="ECO:0007669"/>
    <property type="project" value="TreeGrafter"/>
</dbReference>
<dbReference type="GO" id="GO:0010008">
    <property type="term" value="C:endosome membrane"/>
    <property type="evidence" value="ECO:0007669"/>
    <property type="project" value="UniProtKB-SubCell"/>
</dbReference>
<feature type="domain" description="Vta1 C-terminal" evidence="12">
    <location>
        <begin position="392"/>
        <end position="421"/>
    </location>
</feature>
<dbReference type="OrthoDB" id="391137at2759"/>
<feature type="compositionally biased region" description="Basic residues" evidence="10">
    <location>
        <begin position="317"/>
        <end position="328"/>
    </location>
</feature>
<keyword evidence="4" id="KW-0813">Transport</keyword>
<feature type="compositionally biased region" description="Gly residues" evidence="10">
    <location>
        <begin position="280"/>
        <end position="291"/>
    </location>
</feature>
<dbReference type="STRING" id="691883.A0A058Z5S4"/>
<comment type="subcellular location">
    <subcellularLocation>
        <location evidence="2">Cytoplasm</location>
    </subcellularLocation>
    <subcellularLocation>
        <location evidence="1">Endosome membrane</location>
        <topology evidence="1">Peripheral membrane protein</topology>
    </subcellularLocation>
</comment>
<evidence type="ECO:0000256" key="10">
    <source>
        <dbReference type="SAM" id="MobiDB-lite"/>
    </source>
</evidence>
<evidence type="ECO:0000259" key="11">
    <source>
        <dbReference type="Pfam" id="PF04652"/>
    </source>
</evidence>
<keyword evidence="8" id="KW-0472">Membrane</keyword>
<feature type="coiled-coil region" evidence="9">
    <location>
        <begin position="408"/>
        <end position="435"/>
    </location>
</feature>
<comment type="similarity">
    <text evidence="3">Belongs to the VTA1 family.</text>
</comment>
<dbReference type="RefSeq" id="XP_009496199.1">
    <property type="nucleotide sequence ID" value="XM_009497924.1"/>
</dbReference>
<accession>A0A058Z5S4</accession>
<keyword evidence="9" id="KW-0175">Coiled coil</keyword>
<evidence type="ECO:0008006" key="15">
    <source>
        <dbReference type="Google" id="ProtNLM"/>
    </source>
</evidence>
<evidence type="ECO:0000313" key="13">
    <source>
        <dbReference type="EMBL" id="KCV69634.1"/>
    </source>
</evidence>
<evidence type="ECO:0000256" key="7">
    <source>
        <dbReference type="ARBA" id="ARBA00022927"/>
    </source>
</evidence>
<name>A0A058Z5S4_FONAL</name>
<feature type="region of interest" description="Disordered" evidence="10">
    <location>
        <begin position="174"/>
        <end position="385"/>
    </location>
</feature>
<evidence type="ECO:0000259" key="12">
    <source>
        <dbReference type="Pfam" id="PF18097"/>
    </source>
</evidence>
<evidence type="ECO:0000256" key="9">
    <source>
        <dbReference type="SAM" id="Coils"/>
    </source>
</evidence>
<keyword evidence="7" id="KW-0653">Protein transport</keyword>
<feature type="compositionally biased region" description="Polar residues" evidence="10">
    <location>
        <begin position="333"/>
        <end position="346"/>
    </location>
</feature>
<dbReference type="Pfam" id="PF04652">
    <property type="entry name" value="Vta1"/>
    <property type="match status" value="1"/>
</dbReference>
<feature type="compositionally biased region" description="Acidic residues" evidence="10">
    <location>
        <begin position="369"/>
        <end position="382"/>
    </location>
</feature>
<dbReference type="EMBL" id="KB932206">
    <property type="protein sequence ID" value="KCV69634.1"/>
    <property type="molecule type" value="Genomic_DNA"/>
</dbReference>
<dbReference type="PANTHER" id="PTHR46009">
    <property type="entry name" value="VACUOLAR PROTEIN SORTING-ASSOCIATED PROTEIN VTA1 HOMOLOG"/>
    <property type="match status" value="1"/>
</dbReference>
<dbReference type="AlphaFoldDB" id="A0A058Z5S4"/>
<dbReference type="GO" id="GO:0032511">
    <property type="term" value="P:late endosome to vacuole transport via multivesicular body sorting pathway"/>
    <property type="evidence" value="ECO:0007669"/>
    <property type="project" value="InterPro"/>
</dbReference>
<dbReference type="InterPro" id="IPR044538">
    <property type="entry name" value="Vta1-like"/>
</dbReference>
<dbReference type="InterPro" id="IPR023175">
    <property type="entry name" value="Vta1/CALS_N_sf"/>
</dbReference>
<gene>
    <name evidence="13" type="ORF">H696_04052</name>
</gene>